<feature type="region of interest" description="Disordered" evidence="1">
    <location>
        <begin position="545"/>
        <end position="601"/>
    </location>
</feature>
<organism evidence="2 3">
    <name type="scientific">Cytospora schulzeri</name>
    <dbReference type="NCBI Taxonomy" id="448051"/>
    <lineage>
        <taxon>Eukaryota</taxon>
        <taxon>Fungi</taxon>
        <taxon>Dikarya</taxon>
        <taxon>Ascomycota</taxon>
        <taxon>Pezizomycotina</taxon>
        <taxon>Sordariomycetes</taxon>
        <taxon>Sordariomycetidae</taxon>
        <taxon>Diaporthales</taxon>
        <taxon>Cytosporaceae</taxon>
        <taxon>Cytospora</taxon>
    </lineage>
</organism>
<feature type="compositionally biased region" description="Low complexity" evidence="1">
    <location>
        <begin position="507"/>
        <end position="524"/>
    </location>
</feature>
<keyword evidence="3" id="KW-1185">Reference proteome</keyword>
<dbReference type="OrthoDB" id="4159838at2759"/>
<protein>
    <submittedName>
        <fullName evidence="2">Uncharacterized protein</fullName>
    </submittedName>
</protein>
<feature type="compositionally biased region" description="Basic residues" evidence="1">
    <location>
        <begin position="565"/>
        <end position="575"/>
    </location>
</feature>
<evidence type="ECO:0000313" key="3">
    <source>
        <dbReference type="Proteomes" id="UP000283895"/>
    </source>
</evidence>
<reference evidence="2 3" key="1">
    <citation type="submission" date="2015-09" db="EMBL/GenBank/DDBJ databases">
        <title>Host preference determinants of Valsa canker pathogens revealed by comparative genomics.</title>
        <authorList>
            <person name="Yin Z."/>
            <person name="Huang L."/>
        </authorList>
    </citation>
    <scope>NUCLEOTIDE SEQUENCE [LARGE SCALE GENOMIC DNA]</scope>
    <source>
        <strain evidence="2 3">03-1</strain>
    </source>
</reference>
<feature type="region of interest" description="Disordered" evidence="1">
    <location>
        <begin position="507"/>
        <end position="527"/>
    </location>
</feature>
<evidence type="ECO:0000313" key="2">
    <source>
        <dbReference type="EMBL" id="ROW12248.1"/>
    </source>
</evidence>
<dbReference type="Proteomes" id="UP000283895">
    <property type="component" value="Unassembled WGS sequence"/>
</dbReference>
<comment type="caution">
    <text evidence="2">The sequence shown here is derived from an EMBL/GenBank/DDBJ whole genome shotgun (WGS) entry which is preliminary data.</text>
</comment>
<accession>A0A423X881</accession>
<gene>
    <name evidence="2" type="ORF">VMCG_00168</name>
</gene>
<name>A0A423X881_9PEZI</name>
<sequence length="644" mass="71547">MNANGKKRLATLNGHRTSSVIAALESEMQSLRSRITPTKYSLYDAILRALHSLLTATAEPASRLTGSKSLMIMCLRKVPEYIGELEYWEQREAEEQGTKSALQNSEVSGQIYDELQDRLPTNHGSSHLRTVVRAHGVKVIRDSIAEGLLDDNFSILLIKLCCKTRSYHEGEELLQELVDRQYPRPKGVDSSFDESRRLAPLKALRDFAEDSNRPQFMMRQLSKLVSQQLLPLQWLSTMEFGSIWSSMVRGISTGGSYDDAPSFAVQVITSLSVQARSGSFSLRPQIDDIKTLPQQTLLSAITSIATLPILSQEARDISVHPTDPKKVSAISARVGYIIETCIYEMRRTRRSSWISVMLRLATYLMSSAPSSSKQTDISELWSRIRANPKSADGKQEYEAATALISSIAQCCGRGTSRPPHHYLIELCDQLDQGLSVEGPSRKIRADCAFFLAERTNDLRDLAFAESLDPAGIQHSILPTPRNDSATSSYPAYRWEEDICEWVTATPAPKKMSRRPSPSSPETPSLHVEDELCQDSVAKYGHLNINDGSGRVSEEGSAKQLGSKQRQTRTRTRSHTFNRSGPVHNTSSGQRGTRQSKRNLEANRMVLCSGGAKKRRTTVLKPSRAVLKTITDAALDDCSDDELGL</sequence>
<dbReference type="EMBL" id="LKEA01000001">
    <property type="protein sequence ID" value="ROW12248.1"/>
    <property type="molecule type" value="Genomic_DNA"/>
</dbReference>
<evidence type="ECO:0000256" key="1">
    <source>
        <dbReference type="SAM" id="MobiDB-lite"/>
    </source>
</evidence>
<dbReference type="AlphaFoldDB" id="A0A423X881"/>
<proteinExistence type="predicted"/>
<feature type="compositionally biased region" description="Polar residues" evidence="1">
    <location>
        <begin position="576"/>
        <end position="592"/>
    </location>
</feature>